<feature type="transmembrane region" description="Helical" evidence="1">
    <location>
        <begin position="54"/>
        <end position="72"/>
    </location>
</feature>
<dbReference type="RefSeq" id="WP_012828090.1">
    <property type="nucleotide sequence ID" value="NC_013440.1"/>
</dbReference>
<feature type="transmembrane region" description="Helical" evidence="1">
    <location>
        <begin position="189"/>
        <end position="211"/>
    </location>
</feature>
<dbReference type="Pfam" id="PF00487">
    <property type="entry name" value="FA_desaturase"/>
    <property type="match status" value="1"/>
</dbReference>
<reference evidence="3 4" key="1">
    <citation type="journal article" date="2010" name="Stand. Genomic Sci.">
        <title>Complete genome sequence of Haliangium ochraceum type strain (SMP-2).</title>
        <authorList>
            <consortium name="US DOE Joint Genome Institute (JGI-PGF)"/>
            <person name="Ivanova N."/>
            <person name="Daum C."/>
            <person name="Lang E."/>
            <person name="Abt B."/>
            <person name="Kopitz M."/>
            <person name="Saunders E."/>
            <person name="Lapidus A."/>
            <person name="Lucas S."/>
            <person name="Glavina Del Rio T."/>
            <person name="Nolan M."/>
            <person name="Tice H."/>
            <person name="Copeland A."/>
            <person name="Cheng J.F."/>
            <person name="Chen F."/>
            <person name="Bruce D."/>
            <person name="Goodwin L."/>
            <person name="Pitluck S."/>
            <person name="Mavromatis K."/>
            <person name="Pati A."/>
            <person name="Mikhailova N."/>
            <person name="Chen A."/>
            <person name="Palaniappan K."/>
            <person name="Land M."/>
            <person name="Hauser L."/>
            <person name="Chang Y.J."/>
            <person name="Jeffries C.D."/>
            <person name="Detter J.C."/>
            <person name="Brettin T."/>
            <person name="Rohde M."/>
            <person name="Goker M."/>
            <person name="Bristow J."/>
            <person name="Markowitz V."/>
            <person name="Eisen J.A."/>
            <person name="Hugenholtz P."/>
            <person name="Kyrpides N.C."/>
            <person name="Klenk H.P."/>
        </authorList>
    </citation>
    <scope>NUCLEOTIDE SEQUENCE [LARGE SCALE GENOMIC DNA]</scope>
    <source>
        <strain evidence="4">DSM 14365 / CIP 107738 / JCM 11303 / AJ 13395 / SMP-2</strain>
    </source>
</reference>
<evidence type="ECO:0000313" key="3">
    <source>
        <dbReference type="EMBL" id="ACY15490.1"/>
    </source>
</evidence>
<dbReference type="PANTHER" id="PTHR19353">
    <property type="entry name" value="FATTY ACID DESATURASE 2"/>
    <property type="match status" value="1"/>
</dbReference>
<dbReference type="Proteomes" id="UP000001880">
    <property type="component" value="Chromosome"/>
</dbReference>
<sequence>MIKNADFRELRTELESRGLFEPRAWRASIKLLLLLTAFALVTATTILLPAWCAIFLVPLASILAVTAAMMGHDAAHGCFSRSKSVNSIVLHLVFPLFSGLGALFWKNKHNRLHHGGPNVVDKDIDLEMWPMAMSSLAYQRSGRFRRWFQRTHQGWMFWPLTTALGFTLRAASLQHLVVHLRRRGLDRAWLADASCLLGHYILWLAVPTLWFSPLSVLLFYVGLWLIGGLLLALIFAPAHMGMPIIANTATKGSPWLDQLETTRNLRLPRWVAWFFVGLDYQVEHHLFPRIPHQHLRHSNVIVRRWCARLGAPYHELGFSAAIVDVTRFMMTSWRYEPRERASLRAADVSSENPLEISRAGGLIPRA</sequence>
<gene>
    <name evidence="3" type="ordered locus">Hoch_2979</name>
</gene>
<feature type="domain" description="Fatty acid desaturase" evidence="2">
    <location>
        <begin position="50"/>
        <end position="316"/>
    </location>
</feature>
<dbReference type="PANTHER" id="PTHR19353:SF19">
    <property type="entry name" value="DELTA(5) FATTY ACID DESATURASE C-RELATED"/>
    <property type="match status" value="1"/>
</dbReference>
<proteinExistence type="predicted"/>
<evidence type="ECO:0000259" key="2">
    <source>
        <dbReference type="Pfam" id="PF00487"/>
    </source>
</evidence>
<accession>D0LQY2</accession>
<protein>
    <submittedName>
        <fullName evidence="3">Fatty acid desaturase</fullName>
    </submittedName>
</protein>
<dbReference type="AlphaFoldDB" id="D0LQY2"/>
<keyword evidence="1" id="KW-1133">Transmembrane helix</keyword>
<dbReference type="EMBL" id="CP001804">
    <property type="protein sequence ID" value="ACY15490.1"/>
    <property type="molecule type" value="Genomic_DNA"/>
</dbReference>
<dbReference type="STRING" id="502025.Hoch_2979"/>
<dbReference type="eggNOG" id="COG3239">
    <property type="taxonomic scope" value="Bacteria"/>
</dbReference>
<dbReference type="GO" id="GO:0008610">
    <property type="term" value="P:lipid biosynthetic process"/>
    <property type="evidence" value="ECO:0007669"/>
    <property type="project" value="UniProtKB-ARBA"/>
</dbReference>
<dbReference type="KEGG" id="hoh:Hoch_2979"/>
<feature type="transmembrane region" description="Helical" evidence="1">
    <location>
        <begin position="84"/>
        <end position="105"/>
    </location>
</feature>
<name>D0LQY2_HALO1</name>
<evidence type="ECO:0000313" key="4">
    <source>
        <dbReference type="Proteomes" id="UP000001880"/>
    </source>
</evidence>
<organism evidence="3 4">
    <name type="scientific">Haliangium ochraceum (strain DSM 14365 / JCM 11303 / SMP-2)</name>
    <dbReference type="NCBI Taxonomy" id="502025"/>
    <lineage>
        <taxon>Bacteria</taxon>
        <taxon>Pseudomonadati</taxon>
        <taxon>Myxococcota</taxon>
        <taxon>Polyangia</taxon>
        <taxon>Haliangiales</taxon>
        <taxon>Kofleriaceae</taxon>
        <taxon>Haliangium</taxon>
    </lineage>
</organism>
<keyword evidence="1" id="KW-0812">Transmembrane</keyword>
<keyword evidence="4" id="KW-1185">Reference proteome</keyword>
<dbReference type="GO" id="GO:0016717">
    <property type="term" value="F:oxidoreductase activity, acting on paired donors, with oxidation of a pair of donors resulting in the reduction of molecular oxygen to two molecules of water"/>
    <property type="evidence" value="ECO:0007669"/>
    <property type="project" value="TreeGrafter"/>
</dbReference>
<dbReference type="HOGENOM" id="CLU_766603_0_0_7"/>
<dbReference type="InterPro" id="IPR012171">
    <property type="entry name" value="Fatty_acid_desaturase"/>
</dbReference>
<evidence type="ECO:0000256" key="1">
    <source>
        <dbReference type="SAM" id="Phobius"/>
    </source>
</evidence>
<dbReference type="OrthoDB" id="104711at2"/>
<keyword evidence="1" id="KW-0472">Membrane</keyword>
<dbReference type="CDD" id="cd03506">
    <property type="entry name" value="Delta6-FADS-like"/>
    <property type="match status" value="1"/>
</dbReference>
<dbReference type="GO" id="GO:0016020">
    <property type="term" value="C:membrane"/>
    <property type="evidence" value="ECO:0007669"/>
    <property type="project" value="TreeGrafter"/>
</dbReference>
<feature type="transmembrane region" description="Helical" evidence="1">
    <location>
        <begin position="217"/>
        <end position="236"/>
    </location>
</feature>
<feature type="transmembrane region" description="Helical" evidence="1">
    <location>
        <begin position="155"/>
        <end position="177"/>
    </location>
</feature>
<dbReference type="InterPro" id="IPR005804">
    <property type="entry name" value="FA_desaturase_dom"/>
</dbReference>